<reference evidence="3 4" key="1">
    <citation type="submission" date="2017-08" db="EMBL/GenBank/DDBJ databases">
        <title>Draft Genome Sequence of Loktanella cinnabarina Strain XM1, Isolated from Coastal Surface Water.</title>
        <authorList>
            <person name="Ma R."/>
            <person name="Wang J."/>
            <person name="Wang Q."/>
            <person name="Ma Z."/>
            <person name="Li J."/>
            <person name="Chen L."/>
        </authorList>
    </citation>
    <scope>NUCLEOTIDE SEQUENCE [LARGE SCALE GENOMIC DNA]</scope>
    <source>
        <strain evidence="3 4">XM1</strain>
    </source>
</reference>
<dbReference type="Pfam" id="PF21205">
    <property type="entry name" value="Rep3_C"/>
    <property type="match status" value="1"/>
</dbReference>
<accession>A0A2G1MC43</accession>
<comment type="caution">
    <text evidence="3">The sequence shown here is derived from an EMBL/GenBank/DDBJ whole genome shotgun (WGS) entry which is preliminary data.</text>
</comment>
<dbReference type="Gene3D" id="1.10.10.10">
    <property type="entry name" value="Winged helix-like DNA-binding domain superfamily/Winged helix DNA-binding domain"/>
    <property type="match status" value="1"/>
</dbReference>
<dbReference type="RefSeq" id="WP_099278647.1">
    <property type="nucleotide sequence ID" value="NZ_KZ304988.1"/>
</dbReference>
<keyword evidence="4" id="KW-1185">Reference proteome</keyword>
<proteinExistence type="inferred from homology"/>
<dbReference type="AlphaFoldDB" id="A0A2G1MC43"/>
<dbReference type="Proteomes" id="UP000221860">
    <property type="component" value="Unassembled WGS sequence"/>
</dbReference>
<name>A0A2G1MC43_9RHOB</name>
<dbReference type="EMBL" id="NQWH01000051">
    <property type="protein sequence ID" value="PHP26240.1"/>
    <property type="molecule type" value="Genomic_DNA"/>
</dbReference>
<feature type="domain" description="Initiator Rep protein WH1" evidence="2">
    <location>
        <begin position="37"/>
        <end position="169"/>
    </location>
</feature>
<protein>
    <recommendedName>
        <fullName evidence="2">Initiator Rep protein WH1 domain-containing protein</fullName>
    </recommendedName>
</protein>
<dbReference type="OrthoDB" id="7755443at2"/>
<dbReference type="Pfam" id="PF01051">
    <property type="entry name" value="Rep3_N"/>
    <property type="match status" value="1"/>
</dbReference>
<sequence length="302" mass="33916">MSKRPATTLNAIASKQDDPDAIVEAGEMVDLRFPMGGRMSLRSAKLFHLLVKVAGVDVAEDKQHRFPLAALNESFHVSVGELETLIDELHSTTIKLKLTDEHGRRFTKSGPFFADVEREEETQAQAEIRFAFSPVLRQAIANSTHWAIISRRAVLAFESKYSLRLYTVLSLRAGLRKTHEDFSVEDLRQILGVPSEKLTAWKNLRLRALDPAIEEINHLAGFRASYVPQKQGRKVVGITLSWGQKGQDEVVEAMKELERSRVGRKVRRQGAAERIIEQENRQREALATQLSQAMGGISIPPD</sequence>
<gene>
    <name evidence="3" type="ORF">CJ301_17535</name>
</gene>
<comment type="similarity">
    <text evidence="1">Belongs to the initiator RepB protein family.</text>
</comment>
<evidence type="ECO:0000313" key="3">
    <source>
        <dbReference type="EMBL" id="PHP26240.1"/>
    </source>
</evidence>
<dbReference type="InterPro" id="IPR000525">
    <property type="entry name" value="Initiator_Rep_WH1"/>
</dbReference>
<dbReference type="GO" id="GO:0003887">
    <property type="term" value="F:DNA-directed DNA polymerase activity"/>
    <property type="evidence" value="ECO:0007669"/>
    <property type="project" value="InterPro"/>
</dbReference>
<evidence type="ECO:0000256" key="1">
    <source>
        <dbReference type="ARBA" id="ARBA00038283"/>
    </source>
</evidence>
<evidence type="ECO:0000313" key="4">
    <source>
        <dbReference type="Proteomes" id="UP000221860"/>
    </source>
</evidence>
<dbReference type="SUPFAM" id="SSF46785">
    <property type="entry name" value="Winged helix' DNA-binding domain"/>
    <property type="match status" value="1"/>
</dbReference>
<dbReference type="InterPro" id="IPR036390">
    <property type="entry name" value="WH_DNA-bd_sf"/>
</dbReference>
<dbReference type="GO" id="GO:0006270">
    <property type="term" value="P:DNA replication initiation"/>
    <property type="evidence" value="ECO:0007669"/>
    <property type="project" value="InterPro"/>
</dbReference>
<organism evidence="3 4">
    <name type="scientific">Limimaricola cinnabarinus</name>
    <dbReference type="NCBI Taxonomy" id="1125964"/>
    <lineage>
        <taxon>Bacteria</taxon>
        <taxon>Pseudomonadati</taxon>
        <taxon>Pseudomonadota</taxon>
        <taxon>Alphaproteobacteria</taxon>
        <taxon>Rhodobacterales</taxon>
        <taxon>Paracoccaceae</taxon>
        <taxon>Limimaricola</taxon>
    </lineage>
</organism>
<evidence type="ECO:0000259" key="2">
    <source>
        <dbReference type="Pfam" id="PF01051"/>
    </source>
</evidence>
<dbReference type="InterPro" id="IPR036388">
    <property type="entry name" value="WH-like_DNA-bd_sf"/>
</dbReference>